<sequence length="75" mass="8729">ATEISPTAICLDTNRIPVCYREDSSVTAIYLDNNMIFAWSRDHLSSSVRLLSRPSFLNNSDDLRTCIKTEYWRER</sequence>
<name>A0AAV2ADC1_9ARAC</name>
<dbReference type="Proteomes" id="UP001497382">
    <property type="component" value="Unassembled WGS sequence"/>
</dbReference>
<evidence type="ECO:0000313" key="2">
    <source>
        <dbReference type="Proteomes" id="UP001497382"/>
    </source>
</evidence>
<gene>
    <name evidence="1" type="ORF">LARSCL_LOCUS11880</name>
</gene>
<protein>
    <submittedName>
        <fullName evidence="1">Uncharacterized protein</fullName>
    </submittedName>
</protein>
<feature type="non-terminal residue" evidence="1">
    <location>
        <position position="1"/>
    </location>
</feature>
<evidence type="ECO:0000313" key="1">
    <source>
        <dbReference type="EMBL" id="CAL1281967.1"/>
    </source>
</evidence>
<proteinExistence type="predicted"/>
<keyword evidence="2" id="KW-1185">Reference proteome</keyword>
<organism evidence="1 2">
    <name type="scientific">Larinioides sclopetarius</name>
    <dbReference type="NCBI Taxonomy" id="280406"/>
    <lineage>
        <taxon>Eukaryota</taxon>
        <taxon>Metazoa</taxon>
        <taxon>Ecdysozoa</taxon>
        <taxon>Arthropoda</taxon>
        <taxon>Chelicerata</taxon>
        <taxon>Arachnida</taxon>
        <taxon>Araneae</taxon>
        <taxon>Araneomorphae</taxon>
        <taxon>Entelegynae</taxon>
        <taxon>Araneoidea</taxon>
        <taxon>Araneidae</taxon>
        <taxon>Larinioides</taxon>
    </lineage>
</organism>
<reference evidence="1 2" key="1">
    <citation type="submission" date="2024-04" db="EMBL/GenBank/DDBJ databases">
        <authorList>
            <person name="Rising A."/>
            <person name="Reimegard J."/>
            <person name="Sonavane S."/>
            <person name="Akerstrom W."/>
            <person name="Nylinder S."/>
            <person name="Hedman E."/>
            <person name="Kallberg Y."/>
        </authorList>
    </citation>
    <scope>NUCLEOTIDE SEQUENCE [LARGE SCALE GENOMIC DNA]</scope>
</reference>
<comment type="caution">
    <text evidence="1">The sequence shown here is derived from an EMBL/GenBank/DDBJ whole genome shotgun (WGS) entry which is preliminary data.</text>
</comment>
<dbReference type="AlphaFoldDB" id="A0AAV2ADC1"/>
<accession>A0AAV2ADC1</accession>
<dbReference type="EMBL" id="CAXIEN010000151">
    <property type="protein sequence ID" value="CAL1281967.1"/>
    <property type="molecule type" value="Genomic_DNA"/>
</dbReference>